<protein>
    <submittedName>
        <fullName evidence="1">Exocyst subunit</fullName>
    </submittedName>
</protein>
<gene>
    <name evidence="1" type="primary">SEC8</name>
    <name evidence="1" type="ORF">KIN20_034757</name>
</gene>
<evidence type="ECO:0000313" key="2">
    <source>
        <dbReference type="Proteomes" id="UP001196413"/>
    </source>
</evidence>
<sequence length="73" mass="8381">MELFVERVKADLADRIENALRRSDNSRPKTSINSEMLPSCERVLELCQEIHGLIVSMDLYADRFFCVMVACSN</sequence>
<accession>A0AAD5RAL8</accession>
<dbReference type="EMBL" id="JAHQIW010007157">
    <property type="protein sequence ID" value="KAJ1372571.1"/>
    <property type="molecule type" value="Genomic_DNA"/>
</dbReference>
<comment type="caution">
    <text evidence="1">The sequence shown here is derived from an EMBL/GenBank/DDBJ whole genome shotgun (WGS) entry which is preliminary data.</text>
</comment>
<dbReference type="Proteomes" id="UP001196413">
    <property type="component" value="Unassembled WGS sequence"/>
</dbReference>
<organism evidence="1 2">
    <name type="scientific">Parelaphostrongylus tenuis</name>
    <name type="common">Meningeal worm</name>
    <dbReference type="NCBI Taxonomy" id="148309"/>
    <lineage>
        <taxon>Eukaryota</taxon>
        <taxon>Metazoa</taxon>
        <taxon>Ecdysozoa</taxon>
        <taxon>Nematoda</taxon>
        <taxon>Chromadorea</taxon>
        <taxon>Rhabditida</taxon>
        <taxon>Rhabditina</taxon>
        <taxon>Rhabditomorpha</taxon>
        <taxon>Strongyloidea</taxon>
        <taxon>Metastrongylidae</taxon>
        <taxon>Parelaphostrongylus</taxon>
    </lineage>
</organism>
<keyword evidence="2" id="KW-1185">Reference proteome</keyword>
<evidence type="ECO:0000313" key="1">
    <source>
        <dbReference type="EMBL" id="KAJ1372571.1"/>
    </source>
</evidence>
<name>A0AAD5RAL8_PARTN</name>
<proteinExistence type="predicted"/>
<reference evidence="1" key="1">
    <citation type="submission" date="2021-06" db="EMBL/GenBank/DDBJ databases">
        <title>Parelaphostrongylus tenuis whole genome reference sequence.</title>
        <authorList>
            <person name="Garwood T.J."/>
            <person name="Larsen P.A."/>
            <person name="Fountain-Jones N.M."/>
            <person name="Garbe J.R."/>
            <person name="Macchietto M.G."/>
            <person name="Kania S.A."/>
            <person name="Gerhold R.W."/>
            <person name="Richards J.E."/>
            <person name="Wolf T.M."/>
        </authorList>
    </citation>
    <scope>NUCLEOTIDE SEQUENCE</scope>
    <source>
        <strain evidence="1">MNPRO001-30</strain>
        <tissue evidence="1">Meninges</tissue>
    </source>
</reference>
<dbReference type="AlphaFoldDB" id="A0AAD5RAL8"/>